<gene>
    <name evidence="1" type="ORF">BKG88_09215</name>
</gene>
<evidence type="ECO:0000313" key="2">
    <source>
        <dbReference type="Proteomes" id="UP000189353"/>
    </source>
</evidence>
<dbReference type="Proteomes" id="UP000189353">
    <property type="component" value="Unassembled WGS sequence"/>
</dbReference>
<protein>
    <recommendedName>
        <fullName evidence="3">DUF4054 domain-containing protein</fullName>
    </recommendedName>
</protein>
<evidence type="ECO:0000313" key="1">
    <source>
        <dbReference type="EMBL" id="OOF85130.1"/>
    </source>
</evidence>
<sequence>MVTTLLNIFYPASKNMDSDVIDIAIQLAENYRPECLKPDKQDEAVAWYAAYLLAQSVENGVNPLGLKREREGDLEREFGSTSSGGNAAKFIANYERLAEVCRRVGAITVGGC</sequence>
<dbReference type="EMBL" id="MLAI01000024">
    <property type="protein sequence ID" value="OOF85130.1"/>
    <property type="molecule type" value="Genomic_DNA"/>
</dbReference>
<dbReference type="AlphaFoldDB" id="A0A1V3L698"/>
<dbReference type="InterPro" id="IPR025127">
    <property type="entry name" value="DUF4054"/>
</dbReference>
<organism evidence="1 2">
    <name type="scientific">Rodentibacter ratti</name>
    <dbReference type="NCBI Taxonomy" id="1906745"/>
    <lineage>
        <taxon>Bacteria</taxon>
        <taxon>Pseudomonadati</taxon>
        <taxon>Pseudomonadota</taxon>
        <taxon>Gammaproteobacteria</taxon>
        <taxon>Pasteurellales</taxon>
        <taxon>Pasteurellaceae</taxon>
        <taxon>Rodentibacter</taxon>
    </lineage>
</organism>
<comment type="caution">
    <text evidence="1">The sequence shown here is derived from an EMBL/GenBank/DDBJ whole genome shotgun (WGS) entry which is preliminary data.</text>
</comment>
<reference evidence="1 2" key="1">
    <citation type="submission" date="2016-10" db="EMBL/GenBank/DDBJ databases">
        <title>Rodentibacter gen. nov. and new species.</title>
        <authorList>
            <person name="Christensen H."/>
        </authorList>
    </citation>
    <scope>NUCLEOTIDE SEQUENCE [LARGE SCALE GENOMIC DNA]</scope>
    <source>
        <strain evidence="1 2">Ppn158</strain>
    </source>
</reference>
<accession>A0A1V3L698</accession>
<proteinExistence type="predicted"/>
<dbReference type="Pfam" id="PF13262">
    <property type="entry name" value="DUF4054"/>
    <property type="match status" value="1"/>
</dbReference>
<dbReference type="RefSeq" id="WP_077553474.1">
    <property type="nucleotide sequence ID" value="NZ_MLAI01000024.1"/>
</dbReference>
<name>A0A1V3L698_9PAST</name>
<dbReference type="OrthoDB" id="5690496at2"/>
<evidence type="ECO:0008006" key="3">
    <source>
        <dbReference type="Google" id="ProtNLM"/>
    </source>
</evidence>